<dbReference type="Gene3D" id="3.30.1050.10">
    <property type="entry name" value="SCP2 sterol-binding domain"/>
    <property type="match status" value="1"/>
</dbReference>
<sequence>MVEKEFEEADFLWLQSFERGTLSSLGGLARYRDGFEHRMVRFGLWDEAGMQATLQMYTTLMQFEPGLVLPSTYISSIACAPARRGRGYGGACLRYALEHMRDAGQLLTTICPFEFAYYRQFGWEWVNIRRSYRVPSRALRPVPETDSVRAAGKQDRKAIEEVYRRIGRGYRGMAVRDEAEWDLILSDSKSHLSYVYVYEGDEGIEGYLVLRGGGSEETWLPEFIALNIKARQALLGLLSRLHMQAKWFTWQAPEDDGFWSEMFHHDMQTSVGTTLQGRVVDIASALTALKPAPGRKGEFVLGVRDPFASWNDRRWQVSIADGAVNVEPTTAEAQVSMDIQAFSQAFFGALPVSKLRDRQRMEVESEDAFNVLRSLLDGPPMWSNGPF</sequence>
<dbReference type="Gene3D" id="3.40.630.30">
    <property type="match status" value="2"/>
</dbReference>
<dbReference type="GO" id="GO:0030649">
    <property type="term" value="P:aminoglycoside antibiotic catabolic process"/>
    <property type="evidence" value="ECO:0007669"/>
    <property type="project" value="TreeGrafter"/>
</dbReference>
<dbReference type="Pfam" id="PF13530">
    <property type="entry name" value="SCP2_2"/>
    <property type="match status" value="1"/>
</dbReference>
<name>A0A068NSP2_FIMGI</name>
<evidence type="ECO:0000313" key="3">
    <source>
        <dbReference type="Proteomes" id="UP000027982"/>
    </source>
</evidence>
<dbReference type="GO" id="GO:0034069">
    <property type="term" value="F:aminoglycoside N-acetyltransferase activity"/>
    <property type="evidence" value="ECO:0007669"/>
    <property type="project" value="TreeGrafter"/>
</dbReference>
<dbReference type="PANTHER" id="PTHR37817:SF1">
    <property type="entry name" value="N-ACETYLTRANSFERASE EIS"/>
    <property type="match status" value="1"/>
</dbReference>
<dbReference type="PROSITE" id="PS51186">
    <property type="entry name" value="GNAT"/>
    <property type="match status" value="1"/>
</dbReference>
<dbReference type="Pfam" id="PF13527">
    <property type="entry name" value="Acetyltransf_9"/>
    <property type="match status" value="1"/>
</dbReference>
<dbReference type="InterPro" id="IPR025559">
    <property type="entry name" value="Eis_dom"/>
</dbReference>
<evidence type="ECO:0000313" key="2">
    <source>
        <dbReference type="EMBL" id="AIE84619.1"/>
    </source>
</evidence>
<dbReference type="KEGG" id="fgi:OP10G_1251"/>
<organism evidence="2 3">
    <name type="scientific">Fimbriimonas ginsengisoli Gsoil 348</name>
    <dbReference type="NCBI Taxonomy" id="661478"/>
    <lineage>
        <taxon>Bacteria</taxon>
        <taxon>Bacillati</taxon>
        <taxon>Armatimonadota</taxon>
        <taxon>Fimbriimonadia</taxon>
        <taxon>Fimbriimonadales</taxon>
        <taxon>Fimbriimonadaceae</taxon>
        <taxon>Fimbriimonas</taxon>
    </lineage>
</organism>
<gene>
    <name evidence="2" type="ORF">OP10G_1251</name>
</gene>
<dbReference type="SUPFAM" id="SSF55729">
    <property type="entry name" value="Acyl-CoA N-acyltransferases (Nat)"/>
    <property type="match status" value="1"/>
</dbReference>
<dbReference type="InterPro" id="IPR051554">
    <property type="entry name" value="Acetyltransferase_Eis"/>
</dbReference>
<dbReference type="PANTHER" id="PTHR37817">
    <property type="entry name" value="N-ACETYLTRANSFERASE EIS"/>
    <property type="match status" value="1"/>
</dbReference>
<dbReference type="Pfam" id="PF17668">
    <property type="entry name" value="Acetyltransf_17"/>
    <property type="match status" value="1"/>
</dbReference>
<dbReference type="InterPro" id="IPR000182">
    <property type="entry name" value="GNAT_dom"/>
</dbReference>
<accession>A0A068NSP2</accession>
<proteinExistence type="predicted"/>
<dbReference type="InterPro" id="IPR016181">
    <property type="entry name" value="Acyl_CoA_acyltransferase"/>
</dbReference>
<evidence type="ECO:0000259" key="1">
    <source>
        <dbReference type="PROSITE" id="PS51186"/>
    </source>
</evidence>
<dbReference type="CDD" id="cd04301">
    <property type="entry name" value="NAT_SF"/>
    <property type="match status" value="1"/>
</dbReference>
<dbReference type="SUPFAM" id="SSF55718">
    <property type="entry name" value="SCP-like"/>
    <property type="match status" value="1"/>
</dbReference>
<feature type="domain" description="N-acetyltransferase" evidence="1">
    <location>
        <begin position="1"/>
        <end position="146"/>
    </location>
</feature>
<keyword evidence="3" id="KW-1185">Reference proteome</keyword>
<dbReference type="Proteomes" id="UP000027982">
    <property type="component" value="Chromosome"/>
</dbReference>
<dbReference type="EMBL" id="CP007139">
    <property type="protein sequence ID" value="AIE84619.1"/>
    <property type="molecule type" value="Genomic_DNA"/>
</dbReference>
<reference evidence="2 3" key="1">
    <citation type="journal article" date="2014" name="PLoS ONE">
        <title>The first complete genome sequence of the class fimbriimonadia in the phylum armatimonadetes.</title>
        <authorList>
            <person name="Hu Z.Y."/>
            <person name="Wang Y.Z."/>
            <person name="Im W.T."/>
            <person name="Wang S.Y."/>
            <person name="Zhao G.P."/>
            <person name="Zheng H.J."/>
            <person name="Quan Z.X."/>
        </authorList>
    </citation>
    <scope>NUCLEOTIDE SEQUENCE [LARGE SCALE GENOMIC DNA]</scope>
    <source>
        <strain evidence="2">Gsoil 348</strain>
    </source>
</reference>
<dbReference type="AlphaFoldDB" id="A0A068NSP2"/>
<protein>
    <submittedName>
        <fullName evidence="2">GCN5-related N-acetyltransferase</fullName>
    </submittedName>
</protein>
<dbReference type="InterPro" id="IPR041380">
    <property type="entry name" value="Acetyltransf_17"/>
</dbReference>
<dbReference type="HOGENOM" id="CLU_050659_1_1_0"/>
<keyword evidence="2" id="KW-0808">Transferase</keyword>
<dbReference type="eggNOG" id="COG4552">
    <property type="taxonomic scope" value="Bacteria"/>
</dbReference>
<dbReference type="InterPro" id="IPR036527">
    <property type="entry name" value="SCP2_sterol-bd_dom_sf"/>
</dbReference>